<feature type="transmembrane region" description="Helical" evidence="9">
    <location>
        <begin position="115"/>
        <end position="137"/>
    </location>
</feature>
<name>A0A2K9J0Q9_9BACI</name>
<dbReference type="AlphaFoldDB" id="A0A2K9J0Q9"/>
<evidence type="ECO:0000256" key="9">
    <source>
        <dbReference type="SAM" id="Phobius"/>
    </source>
</evidence>
<protein>
    <recommendedName>
        <fullName evidence="8">Biotin transporter</fullName>
    </recommendedName>
</protein>
<dbReference type="PANTHER" id="PTHR34295:SF4">
    <property type="entry name" value="BIOTIN TRANSPORTER BIOY-RELATED"/>
    <property type="match status" value="1"/>
</dbReference>
<dbReference type="PIRSF" id="PIRSF016661">
    <property type="entry name" value="BioY"/>
    <property type="match status" value="1"/>
</dbReference>
<dbReference type="EMBL" id="CP018622">
    <property type="protein sequence ID" value="AUJ23591.1"/>
    <property type="molecule type" value="Genomic_DNA"/>
</dbReference>
<evidence type="ECO:0000256" key="3">
    <source>
        <dbReference type="ARBA" id="ARBA00022448"/>
    </source>
</evidence>
<evidence type="ECO:0000313" key="11">
    <source>
        <dbReference type="EMBL" id="MEF2292395.1"/>
    </source>
</evidence>
<evidence type="ECO:0000256" key="5">
    <source>
        <dbReference type="ARBA" id="ARBA00022692"/>
    </source>
</evidence>
<sequence length="184" mass="19241">MSIKEIVYAALFAAIVGVLGMIPAIPLGFIPVPITAQTLGVMLAGCFLGKKTGLLSMALFIILVALGLPILSGGRGGVAVFAGPSAGYILSWPIAAFLIGYAVEKVWSKASIWKISIINTIFGVLLVSLIGAPVMAIMTNTSIWIGLIGAISFFPGDILKAIIAAFIAYQLKPISLIEEKHQNS</sequence>
<dbReference type="Gene3D" id="1.10.1760.20">
    <property type="match status" value="1"/>
</dbReference>
<dbReference type="GO" id="GO:0015225">
    <property type="term" value="F:biotin transmembrane transporter activity"/>
    <property type="evidence" value="ECO:0007669"/>
    <property type="project" value="UniProtKB-UniRule"/>
</dbReference>
<gene>
    <name evidence="10" type="primary">bioY_1</name>
    <name evidence="10" type="ORF">A21D_00478</name>
    <name evidence="11" type="ORF">V2W34_10310</name>
</gene>
<evidence type="ECO:0000313" key="10">
    <source>
        <dbReference type="EMBL" id="AUJ23591.1"/>
    </source>
</evidence>
<dbReference type="Pfam" id="PF02632">
    <property type="entry name" value="BioY"/>
    <property type="match status" value="1"/>
</dbReference>
<dbReference type="GO" id="GO:0005886">
    <property type="term" value="C:plasma membrane"/>
    <property type="evidence" value="ECO:0007669"/>
    <property type="project" value="UniProtKB-SubCell"/>
</dbReference>
<evidence type="ECO:0000256" key="6">
    <source>
        <dbReference type="ARBA" id="ARBA00022989"/>
    </source>
</evidence>
<keyword evidence="5 9" id="KW-0812">Transmembrane</keyword>
<dbReference type="Proteomes" id="UP000234237">
    <property type="component" value="Chromosome"/>
</dbReference>
<keyword evidence="13" id="KW-1185">Reference proteome</keyword>
<keyword evidence="7 8" id="KW-0472">Membrane</keyword>
<feature type="transmembrane region" description="Helical" evidence="9">
    <location>
        <begin position="6"/>
        <end position="32"/>
    </location>
</feature>
<dbReference type="PANTHER" id="PTHR34295">
    <property type="entry name" value="BIOTIN TRANSPORTER BIOY"/>
    <property type="match status" value="1"/>
</dbReference>
<evidence type="ECO:0000313" key="12">
    <source>
        <dbReference type="Proteomes" id="UP000234237"/>
    </source>
</evidence>
<reference evidence="12" key="2">
    <citation type="submission" date="2016-11" db="EMBL/GenBank/DDBJ databases">
        <title>Complete genome sequence of Virgibacillus pantothenticus 21D, a halophilic bacterium isolated from the deep hypersaline anoxic basin Discovery in the Mediterranean Sea.</title>
        <authorList>
            <person name="Zeaiter Z."/>
            <person name="Booth J.M."/>
            <person name="Prosdocimi E.M."/>
            <person name="Mapelli F."/>
            <person name="Fusi M."/>
            <person name="Daffonchio D."/>
            <person name="Borin S."/>
            <person name="Crotti E."/>
        </authorList>
    </citation>
    <scope>NUCLEOTIDE SEQUENCE [LARGE SCALE GENOMIC DNA]</scope>
    <source>
        <strain evidence="12">21D</strain>
    </source>
</reference>
<evidence type="ECO:0000256" key="8">
    <source>
        <dbReference type="PIRNR" id="PIRNR016661"/>
    </source>
</evidence>
<dbReference type="InterPro" id="IPR003784">
    <property type="entry name" value="BioY"/>
</dbReference>
<dbReference type="Proteomes" id="UP001356080">
    <property type="component" value="Unassembled WGS sequence"/>
</dbReference>
<accession>A0A2K9J0Q9</accession>
<dbReference type="KEGG" id="vpn:A21D_00478"/>
<keyword evidence="3 8" id="KW-0813">Transport</keyword>
<reference evidence="10" key="1">
    <citation type="submission" date="2016-11" db="EMBL/GenBank/DDBJ databases">
        <title>Complete genome sequence of Virgibacillus dokdonensis 21D, a halophilic bacterium isolated from the deep hypersaline anoxic basin Discovery in the Mediterranean Sea.</title>
        <authorList>
            <person name="Zeaiter Z."/>
            <person name="Booth J.M."/>
            <person name="Prosdocimi E.M."/>
            <person name="Mapelli F."/>
            <person name="Fusi M."/>
            <person name="Daffonchio D."/>
            <person name="Borin S."/>
            <person name="Crotti E."/>
        </authorList>
    </citation>
    <scope>NUCLEOTIDE SEQUENCE</scope>
    <source>
        <strain evidence="10">21D</strain>
    </source>
</reference>
<reference evidence="11 13" key="3">
    <citation type="submission" date="2024-01" db="EMBL/GenBank/DDBJ databases">
        <title>Survival strategy associated with biotechnological potential of Virgibacillus dokdonensis T4.6 isolated from salt-fermented shrimp paste.</title>
        <authorList>
            <person name="Doan T.V."/>
            <person name="Quach N.T."/>
            <person name="Phi Q.-T."/>
        </authorList>
    </citation>
    <scope>NUCLEOTIDE SEQUENCE [LARGE SCALE GENOMIC DNA]</scope>
    <source>
        <strain evidence="11 13">T4.6</strain>
    </source>
</reference>
<evidence type="ECO:0000256" key="7">
    <source>
        <dbReference type="ARBA" id="ARBA00023136"/>
    </source>
</evidence>
<dbReference type="RefSeq" id="WP_101932547.1">
    <property type="nucleotide sequence ID" value="NZ_CP018622.1"/>
</dbReference>
<feature type="transmembrane region" description="Helical" evidence="9">
    <location>
        <begin position="53"/>
        <end position="72"/>
    </location>
</feature>
<evidence type="ECO:0000256" key="1">
    <source>
        <dbReference type="ARBA" id="ARBA00004651"/>
    </source>
</evidence>
<feature type="transmembrane region" description="Helical" evidence="9">
    <location>
        <begin position="78"/>
        <end position="103"/>
    </location>
</feature>
<evidence type="ECO:0000256" key="2">
    <source>
        <dbReference type="ARBA" id="ARBA00010692"/>
    </source>
</evidence>
<proteinExistence type="inferred from homology"/>
<feature type="transmembrane region" description="Helical" evidence="9">
    <location>
        <begin position="143"/>
        <end position="169"/>
    </location>
</feature>
<dbReference type="EMBL" id="JAZHPM010000016">
    <property type="protein sequence ID" value="MEF2292395.1"/>
    <property type="molecule type" value="Genomic_DNA"/>
</dbReference>
<comment type="similarity">
    <text evidence="2 8">Belongs to the BioY family.</text>
</comment>
<evidence type="ECO:0000256" key="4">
    <source>
        <dbReference type="ARBA" id="ARBA00022475"/>
    </source>
</evidence>
<organism evidence="10 12">
    <name type="scientific">Virgibacillus dokdonensis</name>
    <dbReference type="NCBI Taxonomy" id="302167"/>
    <lineage>
        <taxon>Bacteria</taxon>
        <taxon>Bacillati</taxon>
        <taxon>Bacillota</taxon>
        <taxon>Bacilli</taxon>
        <taxon>Bacillales</taxon>
        <taxon>Bacillaceae</taxon>
        <taxon>Virgibacillus</taxon>
    </lineage>
</organism>
<evidence type="ECO:0000313" key="13">
    <source>
        <dbReference type="Proteomes" id="UP001356080"/>
    </source>
</evidence>
<keyword evidence="4 8" id="KW-1003">Cell membrane</keyword>
<comment type="subcellular location">
    <subcellularLocation>
        <location evidence="1 8">Cell membrane</location>
        <topology evidence="1 8">Multi-pass membrane protein</topology>
    </subcellularLocation>
</comment>
<keyword evidence="6 9" id="KW-1133">Transmembrane helix</keyword>